<dbReference type="InterPro" id="IPR011701">
    <property type="entry name" value="MFS"/>
</dbReference>
<reference evidence="9" key="1">
    <citation type="submission" date="2021-12" db="EMBL/GenBank/DDBJ databases">
        <title>Draft genome sequence of Corynebacterium ammoniagenes strain T-723.</title>
        <authorList>
            <person name="Matsuzawa M."/>
            <person name="Hiratani M."/>
            <person name="Abe I."/>
            <person name="Tsuji Y."/>
            <person name="Nakamura J."/>
        </authorList>
    </citation>
    <scope>NUCLEOTIDE SEQUENCE</scope>
    <source>
        <strain evidence="9">T-723</strain>
    </source>
</reference>
<accession>A0AAV5G6D7</accession>
<feature type="transmembrane region" description="Helical" evidence="7">
    <location>
        <begin position="199"/>
        <end position="221"/>
    </location>
</feature>
<keyword evidence="2" id="KW-0813">Transport</keyword>
<evidence type="ECO:0000256" key="6">
    <source>
        <dbReference type="ARBA" id="ARBA00023136"/>
    </source>
</evidence>
<dbReference type="Pfam" id="PF07690">
    <property type="entry name" value="MFS_1"/>
    <property type="match status" value="1"/>
</dbReference>
<protein>
    <submittedName>
        <fullName evidence="9">MFS transporter</fullName>
    </submittedName>
</protein>
<feature type="transmembrane region" description="Helical" evidence="7">
    <location>
        <begin position="390"/>
        <end position="409"/>
    </location>
</feature>
<dbReference type="RefSeq" id="WP_003849585.1">
    <property type="nucleotide sequence ID" value="NZ_BQKK01000001.1"/>
</dbReference>
<feature type="transmembrane region" description="Helical" evidence="7">
    <location>
        <begin position="415"/>
        <end position="432"/>
    </location>
</feature>
<feature type="transmembrane region" description="Helical" evidence="7">
    <location>
        <begin position="67"/>
        <end position="90"/>
    </location>
</feature>
<dbReference type="PANTHER" id="PTHR43045">
    <property type="entry name" value="SHIKIMATE TRANSPORTER"/>
    <property type="match status" value="1"/>
</dbReference>
<feature type="transmembrane region" description="Helical" evidence="7">
    <location>
        <begin position="322"/>
        <end position="339"/>
    </location>
</feature>
<evidence type="ECO:0000256" key="7">
    <source>
        <dbReference type="SAM" id="Phobius"/>
    </source>
</evidence>
<evidence type="ECO:0000256" key="5">
    <source>
        <dbReference type="ARBA" id="ARBA00022989"/>
    </source>
</evidence>
<dbReference type="CDD" id="cd17369">
    <property type="entry name" value="MFS_ShiA_like"/>
    <property type="match status" value="1"/>
</dbReference>
<sequence length="447" mass="48562">MVVTKQIVGTLPQTHAEDSAHAHRQNPRKAALASFLGSTLEYYDYVLYGTASALVFSRLFFDANNPTLATIGALMTFGVAYIARPLGGLVMAHIGDRIGRKTALMITLVVMGISSISIGLLPTFDQIGITATILLLVCRIAQGFSAGAEAAGASTMTMEHSPEGKRGFFTSSVMLGCSAGNVLAALVMVPIMMMPEEAMLAWGWRIPFLLSAVVLGVAYFVRTHLEETPVFEDNEDEVAKRKAPAIEVLKKQPMDVVRVFFITFYSVVQSTFMVYALSYATEHTNIERSTMLIVNAVAMTVSMVAIPLAAKLGDRIGRKPTLLIGAVGCIITTYFYFDALTNENIVLVFILCILNQGLFYSCWNGVWCVFFPEMFAQEYRYTGMAMGNQLGLVLTGFGPAISAAIYVTFGWHGVVTFVAGCIAIAGVFIISARETAFTKLEDLGKRQ</sequence>
<evidence type="ECO:0000256" key="1">
    <source>
        <dbReference type="ARBA" id="ARBA00004651"/>
    </source>
</evidence>
<dbReference type="PANTHER" id="PTHR43045:SF1">
    <property type="entry name" value="SHIKIMATE TRANSPORTER"/>
    <property type="match status" value="1"/>
</dbReference>
<evidence type="ECO:0000256" key="4">
    <source>
        <dbReference type="ARBA" id="ARBA00022692"/>
    </source>
</evidence>
<dbReference type="SUPFAM" id="SSF103473">
    <property type="entry name" value="MFS general substrate transporter"/>
    <property type="match status" value="1"/>
</dbReference>
<dbReference type="AlphaFoldDB" id="A0AAV5G6D7"/>
<gene>
    <name evidence="9" type="ORF">CAT723_02940</name>
</gene>
<feature type="transmembrane region" description="Helical" evidence="7">
    <location>
        <begin position="168"/>
        <end position="193"/>
    </location>
</feature>
<keyword evidence="5 7" id="KW-1133">Transmembrane helix</keyword>
<dbReference type="Gene3D" id="1.20.1250.20">
    <property type="entry name" value="MFS general substrate transporter like domains"/>
    <property type="match status" value="2"/>
</dbReference>
<dbReference type="Pfam" id="PF00083">
    <property type="entry name" value="Sugar_tr"/>
    <property type="match status" value="1"/>
</dbReference>
<evidence type="ECO:0000256" key="3">
    <source>
        <dbReference type="ARBA" id="ARBA00022475"/>
    </source>
</evidence>
<feature type="transmembrane region" description="Helical" evidence="7">
    <location>
        <begin position="259"/>
        <end position="280"/>
    </location>
</feature>
<keyword evidence="4 7" id="KW-0812">Transmembrane</keyword>
<dbReference type="InterPro" id="IPR020846">
    <property type="entry name" value="MFS_dom"/>
</dbReference>
<keyword evidence="3" id="KW-1003">Cell membrane</keyword>
<dbReference type="InterPro" id="IPR005828">
    <property type="entry name" value="MFS_sugar_transport-like"/>
</dbReference>
<comment type="subcellular location">
    <subcellularLocation>
        <location evidence="1">Cell membrane</location>
        <topology evidence="1">Multi-pass membrane protein</topology>
    </subcellularLocation>
</comment>
<dbReference type="GO" id="GO:0005886">
    <property type="term" value="C:plasma membrane"/>
    <property type="evidence" value="ECO:0007669"/>
    <property type="project" value="UniProtKB-SubCell"/>
</dbReference>
<dbReference type="EMBL" id="BQKK01000001">
    <property type="protein sequence ID" value="GJN41815.1"/>
    <property type="molecule type" value="Genomic_DNA"/>
</dbReference>
<proteinExistence type="predicted"/>
<dbReference type="InterPro" id="IPR036259">
    <property type="entry name" value="MFS_trans_sf"/>
</dbReference>
<evidence type="ECO:0000313" key="9">
    <source>
        <dbReference type="EMBL" id="GJN41815.1"/>
    </source>
</evidence>
<dbReference type="GO" id="GO:0022857">
    <property type="term" value="F:transmembrane transporter activity"/>
    <property type="evidence" value="ECO:0007669"/>
    <property type="project" value="InterPro"/>
</dbReference>
<feature type="transmembrane region" description="Helical" evidence="7">
    <location>
        <begin position="42"/>
        <end position="61"/>
    </location>
</feature>
<comment type="caution">
    <text evidence="9">The sequence shown here is derived from an EMBL/GenBank/DDBJ whole genome shotgun (WGS) entry which is preliminary data.</text>
</comment>
<feature type="transmembrane region" description="Helical" evidence="7">
    <location>
        <begin position="102"/>
        <end position="121"/>
    </location>
</feature>
<feature type="transmembrane region" description="Helical" evidence="7">
    <location>
        <begin position="292"/>
        <end position="310"/>
    </location>
</feature>
<name>A0AAV5G6D7_CORAM</name>
<dbReference type="Proteomes" id="UP001054925">
    <property type="component" value="Unassembled WGS sequence"/>
</dbReference>
<feature type="transmembrane region" description="Helical" evidence="7">
    <location>
        <begin position="345"/>
        <end position="370"/>
    </location>
</feature>
<feature type="transmembrane region" description="Helical" evidence="7">
    <location>
        <begin position="127"/>
        <end position="147"/>
    </location>
</feature>
<keyword evidence="6 7" id="KW-0472">Membrane</keyword>
<organism evidence="9 10">
    <name type="scientific">Corynebacterium ammoniagenes</name>
    <name type="common">Brevibacterium ammoniagenes</name>
    <dbReference type="NCBI Taxonomy" id="1697"/>
    <lineage>
        <taxon>Bacteria</taxon>
        <taxon>Bacillati</taxon>
        <taxon>Actinomycetota</taxon>
        <taxon>Actinomycetes</taxon>
        <taxon>Mycobacteriales</taxon>
        <taxon>Corynebacteriaceae</taxon>
        <taxon>Corynebacterium</taxon>
    </lineage>
</organism>
<dbReference type="PROSITE" id="PS50850">
    <property type="entry name" value="MFS"/>
    <property type="match status" value="1"/>
</dbReference>
<evidence type="ECO:0000259" key="8">
    <source>
        <dbReference type="PROSITE" id="PS50850"/>
    </source>
</evidence>
<evidence type="ECO:0000313" key="10">
    <source>
        <dbReference type="Proteomes" id="UP001054925"/>
    </source>
</evidence>
<feature type="domain" description="Major facilitator superfamily (MFS) profile" evidence="8">
    <location>
        <begin position="30"/>
        <end position="437"/>
    </location>
</feature>
<evidence type="ECO:0000256" key="2">
    <source>
        <dbReference type="ARBA" id="ARBA00022448"/>
    </source>
</evidence>